<proteinExistence type="predicted"/>
<keyword evidence="2" id="KW-1185">Reference proteome</keyword>
<dbReference type="AlphaFoldDB" id="A0A6V8P6C7"/>
<comment type="caution">
    <text evidence="1">The sequence shown here is derived from an EMBL/GenBank/DDBJ whole genome shotgun (WGS) entry which is preliminary data.</text>
</comment>
<protein>
    <submittedName>
        <fullName evidence="1">Uncharacterized protein</fullName>
    </submittedName>
</protein>
<gene>
    <name evidence="1" type="ORF">HKBW3S33_01628</name>
</gene>
<reference evidence="1 2" key="1">
    <citation type="journal article" date="2020" name="Front. Microbiol.">
        <title>Single-cell genomics of novel Actinobacteria with the Wood-Ljungdahl pathway discovered in a serpentinizing system.</title>
        <authorList>
            <person name="Merino N."/>
            <person name="Kawai M."/>
            <person name="Boyd E.S."/>
            <person name="Colman D.R."/>
            <person name="McGlynn S.E."/>
            <person name="Nealson K.H."/>
            <person name="Kurokawa K."/>
            <person name="Hongoh Y."/>
        </authorList>
    </citation>
    <scope>NUCLEOTIDE SEQUENCE [LARGE SCALE GENOMIC DNA]</scope>
    <source>
        <strain evidence="1 2">S33</strain>
    </source>
</reference>
<evidence type="ECO:0000313" key="1">
    <source>
        <dbReference type="EMBL" id="GFP28212.1"/>
    </source>
</evidence>
<sequence>MSPKLDELAEIFVGLQTSADLIYIL</sequence>
<name>A0A6V8P6C7_9ACTN</name>
<dbReference type="Proteomes" id="UP000591948">
    <property type="component" value="Unassembled WGS sequence"/>
</dbReference>
<dbReference type="EMBL" id="BLRY01000142">
    <property type="protein sequence ID" value="GFP28212.1"/>
    <property type="molecule type" value="Genomic_DNA"/>
</dbReference>
<organism evidence="1 2">
    <name type="scientific">Candidatus Hakubella thermalkaliphila</name>
    <dbReference type="NCBI Taxonomy" id="2754717"/>
    <lineage>
        <taxon>Bacteria</taxon>
        <taxon>Bacillati</taxon>
        <taxon>Actinomycetota</taxon>
        <taxon>Actinomycetota incertae sedis</taxon>
        <taxon>Candidatus Hakubellales</taxon>
        <taxon>Candidatus Hakubellaceae</taxon>
        <taxon>Candidatus Hakubella</taxon>
    </lineage>
</organism>
<feature type="non-terminal residue" evidence="1">
    <location>
        <position position="25"/>
    </location>
</feature>
<accession>A0A6V8P6C7</accession>
<evidence type="ECO:0000313" key="2">
    <source>
        <dbReference type="Proteomes" id="UP000591948"/>
    </source>
</evidence>